<evidence type="ECO:0000256" key="1">
    <source>
        <dbReference type="ARBA" id="ARBA00005384"/>
    </source>
</evidence>
<dbReference type="InterPro" id="IPR051446">
    <property type="entry name" value="HTH_trans_reg/aminotransferase"/>
</dbReference>
<evidence type="ECO:0000256" key="2">
    <source>
        <dbReference type="ARBA" id="ARBA00022898"/>
    </source>
</evidence>
<dbReference type="Proteomes" id="UP000190813">
    <property type="component" value="Unassembled WGS sequence"/>
</dbReference>
<gene>
    <name evidence="7" type="ORF">BAZ10_02990</name>
</gene>
<name>A0A1T3MNJ7_9FLAO</name>
<dbReference type="GO" id="GO:0003677">
    <property type="term" value="F:DNA binding"/>
    <property type="evidence" value="ECO:0007669"/>
    <property type="project" value="UniProtKB-KW"/>
</dbReference>
<keyword evidence="5" id="KW-0804">Transcription</keyword>
<keyword evidence="3" id="KW-0805">Transcription regulation</keyword>
<accession>A0A1T3MNJ7</accession>
<dbReference type="Pfam" id="PF00392">
    <property type="entry name" value="GntR"/>
    <property type="match status" value="1"/>
</dbReference>
<organism evidence="7 8">
    <name type="scientific">Elizabethkingia occulta</name>
    <dbReference type="NCBI Taxonomy" id="1867263"/>
    <lineage>
        <taxon>Bacteria</taxon>
        <taxon>Pseudomonadati</taxon>
        <taxon>Bacteroidota</taxon>
        <taxon>Flavobacteriia</taxon>
        <taxon>Flavobacteriales</taxon>
        <taxon>Weeksellaceae</taxon>
        <taxon>Elizabethkingia</taxon>
    </lineage>
</organism>
<proteinExistence type="inferred from homology"/>
<evidence type="ECO:0000256" key="3">
    <source>
        <dbReference type="ARBA" id="ARBA00023015"/>
    </source>
</evidence>
<dbReference type="Pfam" id="PF00155">
    <property type="entry name" value="Aminotran_1_2"/>
    <property type="match status" value="1"/>
</dbReference>
<protein>
    <submittedName>
        <fullName evidence="7">GntR family transcriptional regulator</fullName>
    </submittedName>
</protein>
<dbReference type="AlphaFoldDB" id="A0A1T3MNJ7"/>
<dbReference type="InterPro" id="IPR004839">
    <property type="entry name" value="Aminotransferase_I/II_large"/>
</dbReference>
<dbReference type="Gene3D" id="3.40.640.10">
    <property type="entry name" value="Type I PLP-dependent aspartate aminotransferase-like (Major domain)"/>
    <property type="match status" value="1"/>
</dbReference>
<comment type="caution">
    <text evidence="7">The sequence shown here is derived from an EMBL/GenBank/DDBJ whole genome shotgun (WGS) entry which is preliminary data.</text>
</comment>
<sequence>MKDYKYKIFTSVIEENINKGLLKPGDYLPSVRNIKQEYNLSTSSVQSGYDYLVFKGLVTSLPRQGYIVTNHTLTANEPYPIPDPVSRDPVFKENILLTSGTGRHSEFTPLNVAAPSDLMVPQKLLLRTMQKVIKEKGAALLRYYPANGSEQLRDALSRRSARHGAIINPDEILITDGALQALYIALAATTDPGDIVAVESPCVFSVLEVIASLHLKAIEIPVSYKDGFDIGYLENACKKNNIKAVVLTPNFHNPTGILMSDDHKKEILCIADQYNIPIIENDIYGDLYFSNSRPGSIKNFDTTGSVITYSSFSKSLAPGIRLGWMSTSKFFPKAERIKFSLGRSVSPFNQEVINQLLNSAGYDKHLRSFRLQLERQALALVNIFNRYFPGSYTPIPQGGYSIWSRLPADTDMKEFYRYCEKYRLHFTPGKTFSFTDAYDHHFRSIFSQRITSPGLQSIKEIGKSLYR</sequence>
<evidence type="ECO:0000256" key="5">
    <source>
        <dbReference type="ARBA" id="ARBA00023163"/>
    </source>
</evidence>
<dbReference type="InterPro" id="IPR000524">
    <property type="entry name" value="Tscrpt_reg_HTH_GntR"/>
</dbReference>
<feature type="domain" description="HTH gntR-type" evidence="6">
    <location>
        <begin position="3"/>
        <end position="71"/>
    </location>
</feature>
<keyword evidence="2" id="KW-0663">Pyridoxal phosphate</keyword>
<comment type="similarity">
    <text evidence="1">In the C-terminal section; belongs to the class-I pyridoxal-phosphate-dependent aminotransferase family.</text>
</comment>
<keyword evidence="4" id="KW-0238">DNA-binding</keyword>
<dbReference type="SUPFAM" id="SSF46785">
    <property type="entry name" value="Winged helix' DNA-binding domain"/>
    <property type="match status" value="1"/>
</dbReference>
<dbReference type="InterPro" id="IPR015422">
    <property type="entry name" value="PyrdxlP-dep_Trfase_small"/>
</dbReference>
<keyword evidence="8" id="KW-1185">Reference proteome</keyword>
<dbReference type="InterPro" id="IPR036390">
    <property type="entry name" value="WH_DNA-bd_sf"/>
</dbReference>
<dbReference type="SMART" id="SM00345">
    <property type="entry name" value="HTH_GNTR"/>
    <property type="match status" value="1"/>
</dbReference>
<dbReference type="EMBL" id="MAHX01000013">
    <property type="protein sequence ID" value="OPC66208.1"/>
    <property type="molecule type" value="Genomic_DNA"/>
</dbReference>
<dbReference type="CDD" id="cd00609">
    <property type="entry name" value="AAT_like"/>
    <property type="match status" value="1"/>
</dbReference>
<dbReference type="InterPro" id="IPR036388">
    <property type="entry name" value="WH-like_DNA-bd_sf"/>
</dbReference>
<dbReference type="GO" id="GO:0030170">
    <property type="term" value="F:pyridoxal phosphate binding"/>
    <property type="evidence" value="ECO:0007669"/>
    <property type="project" value="InterPro"/>
</dbReference>
<dbReference type="Gene3D" id="3.90.1150.10">
    <property type="entry name" value="Aspartate Aminotransferase, domain 1"/>
    <property type="match status" value="1"/>
</dbReference>
<dbReference type="PANTHER" id="PTHR46577">
    <property type="entry name" value="HTH-TYPE TRANSCRIPTIONAL REGULATORY PROTEIN GABR"/>
    <property type="match status" value="1"/>
</dbReference>
<evidence type="ECO:0000313" key="8">
    <source>
        <dbReference type="Proteomes" id="UP000190813"/>
    </source>
</evidence>
<dbReference type="InterPro" id="IPR015424">
    <property type="entry name" value="PyrdxlP-dep_Trfase"/>
</dbReference>
<evidence type="ECO:0000313" key="7">
    <source>
        <dbReference type="EMBL" id="OPC66208.1"/>
    </source>
</evidence>
<dbReference type="PANTHER" id="PTHR46577:SF2">
    <property type="entry name" value="TRANSCRIPTIONAL REGULATORY PROTEIN"/>
    <property type="match status" value="1"/>
</dbReference>
<dbReference type="GO" id="GO:0003700">
    <property type="term" value="F:DNA-binding transcription factor activity"/>
    <property type="evidence" value="ECO:0007669"/>
    <property type="project" value="InterPro"/>
</dbReference>
<dbReference type="RefSeq" id="WP_078771757.1">
    <property type="nucleotide sequence ID" value="NZ_CBCSBR010000005.1"/>
</dbReference>
<evidence type="ECO:0000256" key="4">
    <source>
        <dbReference type="ARBA" id="ARBA00023125"/>
    </source>
</evidence>
<dbReference type="SUPFAM" id="SSF53383">
    <property type="entry name" value="PLP-dependent transferases"/>
    <property type="match status" value="1"/>
</dbReference>
<dbReference type="Gene3D" id="1.10.10.10">
    <property type="entry name" value="Winged helix-like DNA-binding domain superfamily/Winged helix DNA-binding domain"/>
    <property type="match status" value="1"/>
</dbReference>
<reference evidence="7 8" key="1">
    <citation type="submission" date="2016-06" db="EMBL/GenBank/DDBJ databases">
        <title>Revisiting the taxonomy of the Elizabethkingia Genus based on Whole-Genome Sequencing, Optical Mapping, and MALDI-TOF.</title>
        <authorList>
            <person name="Nicholson A.C."/>
        </authorList>
    </citation>
    <scope>NUCLEOTIDE SEQUENCE [LARGE SCALE GENOMIC DNA]</scope>
    <source>
        <strain evidence="7 8">G4070</strain>
    </source>
</reference>
<dbReference type="PROSITE" id="PS50949">
    <property type="entry name" value="HTH_GNTR"/>
    <property type="match status" value="1"/>
</dbReference>
<dbReference type="InterPro" id="IPR015421">
    <property type="entry name" value="PyrdxlP-dep_Trfase_major"/>
</dbReference>
<evidence type="ECO:0000259" key="6">
    <source>
        <dbReference type="PROSITE" id="PS50949"/>
    </source>
</evidence>